<dbReference type="RefSeq" id="XP_001006997.2">
    <property type="nucleotide sequence ID" value="XM_001006997.2"/>
</dbReference>
<evidence type="ECO:0000256" key="2">
    <source>
        <dbReference type="SAM" id="MobiDB-lite"/>
    </source>
</evidence>
<evidence type="ECO:0000256" key="1">
    <source>
        <dbReference type="ARBA" id="ARBA00022837"/>
    </source>
</evidence>
<dbReference type="InterPro" id="IPR018247">
    <property type="entry name" value="EF_Hand_1_Ca_BS"/>
</dbReference>
<dbReference type="InParanoid" id="Q22NN3"/>
<organism evidence="4 5">
    <name type="scientific">Tetrahymena thermophila (strain SB210)</name>
    <dbReference type="NCBI Taxonomy" id="312017"/>
    <lineage>
        <taxon>Eukaryota</taxon>
        <taxon>Sar</taxon>
        <taxon>Alveolata</taxon>
        <taxon>Ciliophora</taxon>
        <taxon>Intramacronucleata</taxon>
        <taxon>Oligohymenophorea</taxon>
        <taxon>Hymenostomatida</taxon>
        <taxon>Tetrahymenina</taxon>
        <taxon>Tetrahymenidae</taxon>
        <taxon>Tetrahymena</taxon>
    </lineage>
</organism>
<proteinExistence type="predicted"/>
<dbReference type="HOGENOM" id="CLU_472155_0_0_1"/>
<dbReference type="EMBL" id="GG662857">
    <property type="protein sequence ID" value="EAR86752.2"/>
    <property type="molecule type" value="Genomic_DNA"/>
</dbReference>
<dbReference type="PROSITE" id="PS50222">
    <property type="entry name" value="EF_HAND_2"/>
    <property type="match status" value="1"/>
</dbReference>
<dbReference type="SUPFAM" id="SSF47473">
    <property type="entry name" value="EF-hand"/>
    <property type="match status" value="1"/>
</dbReference>
<dbReference type="InterPro" id="IPR011992">
    <property type="entry name" value="EF-hand-dom_pair"/>
</dbReference>
<evidence type="ECO:0000259" key="3">
    <source>
        <dbReference type="PROSITE" id="PS50222"/>
    </source>
</evidence>
<dbReference type="AlphaFoldDB" id="Q22NN3"/>
<dbReference type="GeneID" id="7823499"/>
<evidence type="ECO:0000313" key="4">
    <source>
        <dbReference type="EMBL" id="EAR86752.2"/>
    </source>
</evidence>
<reference evidence="5" key="1">
    <citation type="journal article" date="2006" name="PLoS Biol.">
        <title>Macronuclear genome sequence of the ciliate Tetrahymena thermophila, a model eukaryote.</title>
        <authorList>
            <person name="Eisen J.A."/>
            <person name="Coyne R.S."/>
            <person name="Wu M."/>
            <person name="Wu D."/>
            <person name="Thiagarajan M."/>
            <person name="Wortman J.R."/>
            <person name="Badger J.H."/>
            <person name="Ren Q."/>
            <person name="Amedeo P."/>
            <person name="Jones K.M."/>
            <person name="Tallon L.J."/>
            <person name="Delcher A.L."/>
            <person name="Salzberg S.L."/>
            <person name="Silva J.C."/>
            <person name="Haas B.J."/>
            <person name="Majoros W.H."/>
            <person name="Farzad M."/>
            <person name="Carlton J.M."/>
            <person name="Smith R.K. Jr."/>
            <person name="Garg J."/>
            <person name="Pearlman R.E."/>
            <person name="Karrer K.M."/>
            <person name="Sun L."/>
            <person name="Manning G."/>
            <person name="Elde N.C."/>
            <person name="Turkewitz A.P."/>
            <person name="Asai D.J."/>
            <person name="Wilkes D.E."/>
            <person name="Wang Y."/>
            <person name="Cai H."/>
            <person name="Collins K."/>
            <person name="Stewart B.A."/>
            <person name="Lee S.R."/>
            <person name="Wilamowska K."/>
            <person name="Weinberg Z."/>
            <person name="Ruzzo W.L."/>
            <person name="Wloga D."/>
            <person name="Gaertig J."/>
            <person name="Frankel J."/>
            <person name="Tsao C.-C."/>
            <person name="Gorovsky M.A."/>
            <person name="Keeling P.J."/>
            <person name="Waller R.F."/>
            <person name="Patron N.J."/>
            <person name="Cherry J.M."/>
            <person name="Stover N.A."/>
            <person name="Krieger C.J."/>
            <person name="del Toro C."/>
            <person name="Ryder H.F."/>
            <person name="Williamson S.C."/>
            <person name="Barbeau R.A."/>
            <person name="Hamilton E.P."/>
            <person name="Orias E."/>
        </authorList>
    </citation>
    <scope>NUCLEOTIDE SEQUENCE [LARGE SCALE GENOMIC DNA]</scope>
    <source>
        <strain evidence="5">SB210</strain>
    </source>
</reference>
<evidence type="ECO:0000313" key="5">
    <source>
        <dbReference type="Proteomes" id="UP000009168"/>
    </source>
</evidence>
<dbReference type="GO" id="GO:0005509">
    <property type="term" value="F:calcium ion binding"/>
    <property type="evidence" value="ECO:0007669"/>
    <property type="project" value="InterPro"/>
</dbReference>
<dbReference type="PROSITE" id="PS00018">
    <property type="entry name" value="EF_HAND_1"/>
    <property type="match status" value="1"/>
</dbReference>
<gene>
    <name evidence="4" type="ORF">TTHERM_00198160</name>
</gene>
<keyword evidence="1" id="KW-0106">Calcium</keyword>
<dbReference type="InterPro" id="IPR002048">
    <property type="entry name" value="EF_hand_dom"/>
</dbReference>
<dbReference type="Gene3D" id="1.10.238.10">
    <property type="entry name" value="EF-hand"/>
    <property type="match status" value="1"/>
</dbReference>
<protein>
    <recommendedName>
        <fullName evidence="3">EF-hand domain-containing protein</fullName>
    </recommendedName>
</protein>
<feature type="compositionally biased region" description="Low complexity" evidence="2">
    <location>
        <begin position="361"/>
        <end position="384"/>
    </location>
</feature>
<name>Q22NN3_TETTS</name>
<accession>Q22NN3</accession>
<sequence>MQQQFRQQKEYEKDLCKIIQMIYFYEEKLEKIRISLSESARFNIVFLFFKISRMKNHITKNDLRSFFAINHQPVIEKECDFLVFNYSSDQSNFLIFDDFLKLFTPRTNKELIQRLQDQYYSYAQGTMVLPQYEINQANIPFFIEDISVKLLNLELKFFRELEAQKMYFTNKYGTNILSAFQNISERGHSFDIIHKLFQRCGYTFTMDNFHYLMNRIDRDGNGLISKDEFLDEKFILPSYKFATYSTMMSTQKLNNPFQQTYQNQDYRIPTSGTFKIADNSDQKGQFSFIQRSVQREDGNQVLNGYYQVPLQNNQNGVYIVNNQQQLYNQAKNQMEYDNQNLQQLAQKEFIQQRMLNYQQQQEQQQINQEKSSSLSQKNQQQLQNMTTDTQGRQQKQSNSTQQNPDMQSRQQNSQNQIFQDSQNIANHQNYVNDPNSPINFAINDSLDHVNQIYVNSHSQSNLAVLSQKKI</sequence>
<feature type="domain" description="EF-hand" evidence="3">
    <location>
        <begin position="204"/>
        <end position="239"/>
    </location>
</feature>
<feature type="region of interest" description="Disordered" evidence="2">
    <location>
        <begin position="361"/>
        <end position="416"/>
    </location>
</feature>
<dbReference type="KEGG" id="tet:TTHERM_00198160"/>
<feature type="compositionally biased region" description="Polar residues" evidence="2">
    <location>
        <begin position="385"/>
        <end position="416"/>
    </location>
</feature>
<dbReference type="OrthoDB" id="285981at2759"/>
<dbReference type="Proteomes" id="UP000009168">
    <property type="component" value="Unassembled WGS sequence"/>
</dbReference>
<keyword evidence="5" id="KW-1185">Reference proteome</keyword>